<gene>
    <name evidence="3" type="ORF">GCM10023352_15240</name>
</gene>
<keyword evidence="2" id="KW-0812">Transmembrane</keyword>
<dbReference type="EMBL" id="BAABKP010000002">
    <property type="protein sequence ID" value="GAA4796708.1"/>
    <property type="molecule type" value="Genomic_DNA"/>
</dbReference>
<evidence type="ECO:0000256" key="2">
    <source>
        <dbReference type="SAM" id="Phobius"/>
    </source>
</evidence>
<feature type="transmembrane region" description="Helical" evidence="2">
    <location>
        <begin position="21"/>
        <end position="44"/>
    </location>
</feature>
<proteinExistence type="predicted"/>
<name>A0ABP9BKH0_9MICC</name>
<evidence type="ECO:0000313" key="3">
    <source>
        <dbReference type="EMBL" id="GAA4796708.1"/>
    </source>
</evidence>
<sequence length="235" mass="24884">MTGCVHLGGMKTFADSRPRTRLIVLLAAGLVIVLLAGIGIYGLILGPDTSPPHDRDPEPGASSSPVESGTPRPGRIAAVVGSGDPEEFARNVATAVFAWDTGSGLMPLDYTSVLMEVADPTGTEQAGLASDIAAYLPTREAWVELRQYATTQHLEITDAFVPGAWATAQEQAQPGQLVEGTTAITIEGVRHRAGVLNDEPVDSAHEVAFTVFVVCEPAYDTCHLLRLSELDNPLR</sequence>
<accession>A0ABP9BKH0</accession>
<keyword evidence="2" id="KW-0472">Membrane</keyword>
<evidence type="ECO:0000313" key="4">
    <source>
        <dbReference type="Proteomes" id="UP001500187"/>
    </source>
</evidence>
<feature type="region of interest" description="Disordered" evidence="1">
    <location>
        <begin position="49"/>
        <end position="75"/>
    </location>
</feature>
<reference evidence="4" key="1">
    <citation type="journal article" date="2019" name="Int. J. Syst. Evol. Microbiol.">
        <title>The Global Catalogue of Microorganisms (GCM) 10K type strain sequencing project: providing services to taxonomists for standard genome sequencing and annotation.</title>
        <authorList>
            <consortium name="The Broad Institute Genomics Platform"/>
            <consortium name="The Broad Institute Genome Sequencing Center for Infectious Disease"/>
            <person name="Wu L."/>
            <person name="Ma J."/>
        </authorList>
    </citation>
    <scope>NUCLEOTIDE SEQUENCE [LARGE SCALE GENOMIC DNA]</scope>
    <source>
        <strain evidence="4">JCM 18541</strain>
    </source>
</reference>
<evidence type="ECO:0000256" key="1">
    <source>
        <dbReference type="SAM" id="MobiDB-lite"/>
    </source>
</evidence>
<comment type="caution">
    <text evidence="3">The sequence shown here is derived from an EMBL/GenBank/DDBJ whole genome shotgun (WGS) entry which is preliminary data.</text>
</comment>
<keyword evidence="2" id="KW-1133">Transmembrane helix</keyword>
<keyword evidence="4" id="KW-1185">Reference proteome</keyword>
<dbReference type="Proteomes" id="UP001500187">
    <property type="component" value="Unassembled WGS sequence"/>
</dbReference>
<protein>
    <submittedName>
        <fullName evidence="3">Uncharacterized protein</fullName>
    </submittedName>
</protein>
<organism evidence="3 4">
    <name type="scientific">Rothia endophytica</name>
    <dbReference type="NCBI Taxonomy" id="1324766"/>
    <lineage>
        <taxon>Bacteria</taxon>
        <taxon>Bacillati</taxon>
        <taxon>Actinomycetota</taxon>
        <taxon>Actinomycetes</taxon>
        <taxon>Micrococcales</taxon>
        <taxon>Micrococcaceae</taxon>
        <taxon>Rothia</taxon>
    </lineage>
</organism>